<accession>A0A139WIP6</accession>
<feature type="region of interest" description="Disordered" evidence="2">
    <location>
        <begin position="1"/>
        <end position="35"/>
    </location>
</feature>
<dbReference type="EMBL" id="KQ971338">
    <property type="protein sequence ID" value="KYB27784.1"/>
    <property type="molecule type" value="Genomic_DNA"/>
</dbReference>
<keyword evidence="4" id="KW-1185">Reference proteome</keyword>
<feature type="compositionally biased region" description="Basic and acidic residues" evidence="2">
    <location>
        <begin position="101"/>
        <end position="111"/>
    </location>
</feature>
<reference evidence="3 4" key="2">
    <citation type="journal article" date="2010" name="Nucleic Acids Res.">
        <title>BeetleBase in 2010: revisions to provide comprehensive genomic information for Tribolium castaneum.</title>
        <authorList>
            <person name="Kim H.S."/>
            <person name="Murphy T."/>
            <person name="Xia J."/>
            <person name="Caragea D."/>
            <person name="Park Y."/>
            <person name="Beeman R.W."/>
            <person name="Lorenzen M.D."/>
            <person name="Butcher S."/>
            <person name="Manak J.R."/>
            <person name="Brown S.J."/>
        </authorList>
    </citation>
    <scope>GENOME REANNOTATION</scope>
    <source>
        <strain evidence="3 4">Georgia GA2</strain>
    </source>
</reference>
<evidence type="ECO:0000313" key="3">
    <source>
        <dbReference type="EMBL" id="KYB27784.1"/>
    </source>
</evidence>
<feature type="region of interest" description="Disordered" evidence="2">
    <location>
        <begin position="75"/>
        <end position="111"/>
    </location>
</feature>
<sequence length="402" mass="46895">MSKFTRENTASKLRGAGDGVKSSKPSDRVPVPSSRKFTATMVRDESVQLKLKKVIDEIEAKQGLKKAKTVAEITPTKSTRKNRVRRPDGQQQVLHATPRPPLDDVKRSPSRRVDRERRLQLLVYHGFLLFVWRRSKMRLTMVSESLRRRQEQISNLEKQINCLKDLTQSECHKRGEAMGDCQRLENLLKSVQLENNSLVAEKIELGKELSELQAKLQSLSLEKENLRNEFNTKNVHLKRVEQELQKERILMMGLRDQNAALVSKVKAQDAEIEAQEQVTDRLNQTLKDLEQHLNECREEKRVQSLEFERLSERYQFVVKKSDCLKQELSRVYAARDRMKIKIGDLEDNLARISAQYEAILDENRGLRAERDRRKVWWRNAKDFLEVSWALLQHAAYIMLPAM</sequence>
<evidence type="ECO:0000256" key="1">
    <source>
        <dbReference type="SAM" id="Coils"/>
    </source>
</evidence>
<dbReference type="Proteomes" id="UP000007266">
    <property type="component" value="Linkage group 4"/>
</dbReference>
<keyword evidence="1" id="KW-0175">Coiled coil</keyword>
<reference evidence="3 4" key="1">
    <citation type="journal article" date="2008" name="Nature">
        <title>The genome of the model beetle and pest Tribolium castaneum.</title>
        <authorList>
            <consortium name="Tribolium Genome Sequencing Consortium"/>
            <person name="Richards S."/>
            <person name="Gibbs R.A."/>
            <person name="Weinstock G.M."/>
            <person name="Brown S.J."/>
            <person name="Denell R."/>
            <person name="Beeman R.W."/>
            <person name="Gibbs R."/>
            <person name="Beeman R.W."/>
            <person name="Brown S.J."/>
            <person name="Bucher G."/>
            <person name="Friedrich M."/>
            <person name="Grimmelikhuijzen C.J."/>
            <person name="Klingler M."/>
            <person name="Lorenzen M."/>
            <person name="Richards S."/>
            <person name="Roth S."/>
            <person name="Schroder R."/>
            <person name="Tautz D."/>
            <person name="Zdobnov E.M."/>
            <person name="Muzny D."/>
            <person name="Gibbs R.A."/>
            <person name="Weinstock G.M."/>
            <person name="Attaway T."/>
            <person name="Bell S."/>
            <person name="Buhay C.J."/>
            <person name="Chandrabose M.N."/>
            <person name="Chavez D."/>
            <person name="Clerk-Blankenburg K.P."/>
            <person name="Cree A."/>
            <person name="Dao M."/>
            <person name="Davis C."/>
            <person name="Chacko J."/>
            <person name="Dinh H."/>
            <person name="Dugan-Rocha S."/>
            <person name="Fowler G."/>
            <person name="Garner T.T."/>
            <person name="Garnes J."/>
            <person name="Gnirke A."/>
            <person name="Hawes A."/>
            <person name="Hernandez J."/>
            <person name="Hines S."/>
            <person name="Holder M."/>
            <person name="Hume J."/>
            <person name="Jhangiani S.N."/>
            <person name="Joshi V."/>
            <person name="Khan Z.M."/>
            <person name="Jackson L."/>
            <person name="Kovar C."/>
            <person name="Kowis A."/>
            <person name="Lee S."/>
            <person name="Lewis L.R."/>
            <person name="Margolis J."/>
            <person name="Morgan M."/>
            <person name="Nazareth L.V."/>
            <person name="Nguyen N."/>
            <person name="Okwuonu G."/>
            <person name="Parker D."/>
            <person name="Richards S."/>
            <person name="Ruiz S.J."/>
            <person name="Santibanez J."/>
            <person name="Savard J."/>
            <person name="Scherer S.E."/>
            <person name="Schneider B."/>
            <person name="Sodergren E."/>
            <person name="Tautz D."/>
            <person name="Vattahil S."/>
            <person name="Villasana D."/>
            <person name="White C.S."/>
            <person name="Wright R."/>
            <person name="Park Y."/>
            <person name="Beeman R.W."/>
            <person name="Lord J."/>
            <person name="Oppert B."/>
            <person name="Lorenzen M."/>
            <person name="Brown S."/>
            <person name="Wang L."/>
            <person name="Savard J."/>
            <person name="Tautz D."/>
            <person name="Richards S."/>
            <person name="Weinstock G."/>
            <person name="Gibbs R.A."/>
            <person name="Liu Y."/>
            <person name="Worley K."/>
            <person name="Weinstock G."/>
            <person name="Elsik C.G."/>
            <person name="Reese J.T."/>
            <person name="Elhaik E."/>
            <person name="Landan G."/>
            <person name="Graur D."/>
            <person name="Arensburger P."/>
            <person name="Atkinson P."/>
            <person name="Beeman R.W."/>
            <person name="Beidler J."/>
            <person name="Brown S.J."/>
            <person name="Demuth J.P."/>
            <person name="Drury D.W."/>
            <person name="Du Y.Z."/>
            <person name="Fujiwara H."/>
            <person name="Lorenzen M."/>
            <person name="Maselli V."/>
            <person name="Osanai M."/>
            <person name="Park Y."/>
            <person name="Robertson H.M."/>
            <person name="Tu Z."/>
            <person name="Wang J.J."/>
            <person name="Wang S."/>
            <person name="Richards S."/>
            <person name="Song H."/>
            <person name="Zhang L."/>
            <person name="Sodergren E."/>
            <person name="Werner D."/>
            <person name="Stanke M."/>
            <person name="Morgenstern B."/>
            <person name="Solovyev V."/>
            <person name="Kosarev P."/>
            <person name="Brown G."/>
            <person name="Chen H.C."/>
            <person name="Ermolaeva O."/>
            <person name="Hlavina W."/>
            <person name="Kapustin Y."/>
            <person name="Kiryutin B."/>
            <person name="Kitts P."/>
            <person name="Maglott D."/>
            <person name="Pruitt K."/>
            <person name="Sapojnikov V."/>
            <person name="Souvorov A."/>
            <person name="Mackey A.J."/>
            <person name="Waterhouse R.M."/>
            <person name="Wyder S."/>
            <person name="Zdobnov E.M."/>
            <person name="Zdobnov E.M."/>
            <person name="Wyder S."/>
            <person name="Kriventseva E.V."/>
            <person name="Kadowaki T."/>
            <person name="Bork P."/>
            <person name="Aranda M."/>
            <person name="Bao R."/>
            <person name="Beermann A."/>
            <person name="Berns N."/>
            <person name="Bolognesi R."/>
            <person name="Bonneton F."/>
            <person name="Bopp D."/>
            <person name="Brown S.J."/>
            <person name="Bucher G."/>
            <person name="Butts T."/>
            <person name="Chaumot A."/>
            <person name="Denell R.E."/>
            <person name="Ferrier D.E."/>
            <person name="Friedrich M."/>
            <person name="Gordon C.M."/>
            <person name="Jindra M."/>
            <person name="Klingler M."/>
            <person name="Lan Q."/>
            <person name="Lattorff H.M."/>
            <person name="Laudet V."/>
            <person name="von Levetsow C."/>
            <person name="Liu Z."/>
            <person name="Lutz R."/>
            <person name="Lynch J.A."/>
            <person name="da Fonseca R.N."/>
            <person name="Posnien N."/>
            <person name="Reuter R."/>
            <person name="Roth S."/>
            <person name="Savard J."/>
            <person name="Schinko J.B."/>
            <person name="Schmitt C."/>
            <person name="Schoppmeier M."/>
            <person name="Schroder R."/>
            <person name="Shippy T.D."/>
            <person name="Simonnet F."/>
            <person name="Marques-Souza H."/>
            <person name="Tautz D."/>
            <person name="Tomoyasu Y."/>
            <person name="Trauner J."/>
            <person name="Van der Zee M."/>
            <person name="Vervoort M."/>
            <person name="Wittkopp N."/>
            <person name="Wimmer E.A."/>
            <person name="Yang X."/>
            <person name="Jones A.K."/>
            <person name="Sattelle D.B."/>
            <person name="Ebert P.R."/>
            <person name="Nelson D."/>
            <person name="Scott J.G."/>
            <person name="Beeman R.W."/>
            <person name="Muthukrishnan S."/>
            <person name="Kramer K.J."/>
            <person name="Arakane Y."/>
            <person name="Beeman R.W."/>
            <person name="Zhu Q."/>
            <person name="Hogenkamp D."/>
            <person name="Dixit R."/>
            <person name="Oppert B."/>
            <person name="Jiang H."/>
            <person name="Zou Z."/>
            <person name="Marshall J."/>
            <person name="Elpidina E."/>
            <person name="Vinokurov K."/>
            <person name="Oppert C."/>
            <person name="Zou Z."/>
            <person name="Evans J."/>
            <person name="Lu Z."/>
            <person name="Zhao P."/>
            <person name="Sumathipala N."/>
            <person name="Altincicek B."/>
            <person name="Vilcinskas A."/>
            <person name="Williams M."/>
            <person name="Hultmark D."/>
            <person name="Hetru C."/>
            <person name="Jiang H."/>
            <person name="Grimmelikhuijzen C.J."/>
            <person name="Hauser F."/>
            <person name="Cazzamali G."/>
            <person name="Williamson M."/>
            <person name="Park Y."/>
            <person name="Li B."/>
            <person name="Tanaka Y."/>
            <person name="Predel R."/>
            <person name="Neupert S."/>
            <person name="Schachtner J."/>
            <person name="Verleyen P."/>
            <person name="Raible F."/>
            <person name="Bork P."/>
            <person name="Friedrich M."/>
            <person name="Walden K.K."/>
            <person name="Robertson H.M."/>
            <person name="Angeli S."/>
            <person name="Foret S."/>
            <person name="Bucher G."/>
            <person name="Schuetz S."/>
            <person name="Maleszka R."/>
            <person name="Wimmer E.A."/>
            <person name="Beeman R.W."/>
            <person name="Lorenzen M."/>
            <person name="Tomoyasu Y."/>
            <person name="Miller S.C."/>
            <person name="Grossmann D."/>
            <person name="Bucher G."/>
        </authorList>
    </citation>
    <scope>NUCLEOTIDE SEQUENCE [LARGE SCALE GENOMIC DNA]</scope>
    <source>
        <strain evidence="3 4">Georgia GA2</strain>
    </source>
</reference>
<organism evidence="3 4">
    <name type="scientific">Tribolium castaneum</name>
    <name type="common">Red flour beetle</name>
    <dbReference type="NCBI Taxonomy" id="7070"/>
    <lineage>
        <taxon>Eukaryota</taxon>
        <taxon>Metazoa</taxon>
        <taxon>Ecdysozoa</taxon>
        <taxon>Arthropoda</taxon>
        <taxon>Hexapoda</taxon>
        <taxon>Insecta</taxon>
        <taxon>Pterygota</taxon>
        <taxon>Neoptera</taxon>
        <taxon>Endopterygota</taxon>
        <taxon>Coleoptera</taxon>
        <taxon>Polyphaga</taxon>
        <taxon>Cucujiformia</taxon>
        <taxon>Tenebrionidae</taxon>
        <taxon>Tenebrionidae incertae sedis</taxon>
        <taxon>Tribolium</taxon>
    </lineage>
</organism>
<dbReference type="OMA" id="WRNCRNE"/>
<gene>
    <name evidence="3" type="primary">AUGUSTUS-3.0.2_32727</name>
    <name evidence="3" type="ORF">TcasGA2_TC032727</name>
</gene>
<dbReference type="KEGG" id="tca:103312544"/>
<evidence type="ECO:0000313" key="4">
    <source>
        <dbReference type="Proteomes" id="UP000007266"/>
    </source>
</evidence>
<dbReference type="OrthoDB" id="6747003at2759"/>
<name>A0A139WIP6_TRICA</name>
<evidence type="ECO:0000256" key="2">
    <source>
        <dbReference type="SAM" id="MobiDB-lite"/>
    </source>
</evidence>
<proteinExistence type="predicted"/>
<protein>
    <submittedName>
        <fullName evidence="3">Uncharacterized protein</fullName>
    </submittedName>
</protein>
<dbReference type="AlphaFoldDB" id="A0A139WIP6"/>
<dbReference type="InParanoid" id="A0A139WIP6"/>
<feature type="coiled-coil region" evidence="1">
    <location>
        <begin position="139"/>
        <end position="369"/>
    </location>
</feature>